<dbReference type="InterPro" id="IPR003613">
    <property type="entry name" value="Ubox_domain"/>
</dbReference>
<evidence type="ECO:0000256" key="10">
    <source>
        <dbReference type="ARBA" id="ARBA00022833"/>
    </source>
</evidence>
<evidence type="ECO:0000259" key="13">
    <source>
        <dbReference type="PROSITE" id="PS50089"/>
    </source>
</evidence>
<dbReference type="SUPFAM" id="SSF49599">
    <property type="entry name" value="TRAF domain-like"/>
    <property type="match status" value="1"/>
</dbReference>
<dbReference type="CDD" id="cd02440">
    <property type="entry name" value="AdoMet_MTases"/>
    <property type="match status" value="1"/>
</dbReference>
<gene>
    <name evidence="14" type="ORF">OSB1V03_LOCUS11225</name>
</gene>
<protein>
    <recommendedName>
        <fullName evidence="3">protein-L-isoaspartate(D-aspartate) O-methyltransferase</fullName>
        <ecNumber evidence="3">2.1.1.77</ecNumber>
    </recommendedName>
</protein>
<dbReference type="InterPro" id="IPR000682">
    <property type="entry name" value="PCMT"/>
</dbReference>
<dbReference type="Pfam" id="PF13923">
    <property type="entry name" value="zf-C3HC4_2"/>
    <property type="match status" value="1"/>
</dbReference>
<dbReference type="Proteomes" id="UP000759131">
    <property type="component" value="Unassembled WGS sequence"/>
</dbReference>
<evidence type="ECO:0000256" key="12">
    <source>
        <dbReference type="SAM" id="Coils"/>
    </source>
</evidence>
<dbReference type="PROSITE" id="PS00518">
    <property type="entry name" value="ZF_RING_1"/>
    <property type="match status" value="1"/>
</dbReference>
<dbReference type="Pfam" id="PF01135">
    <property type="entry name" value="PCMT"/>
    <property type="match status" value="1"/>
</dbReference>
<keyword evidence="8" id="KW-0479">Metal-binding</keyword>
<dbReference type="SMART" id="SM00184">
    <property type="entry name" value="RING"/>
    <property type="match status" value="1"/>
</dbReference>
<dbReference type="EMBL" id="CAJPIZ010008580">
    <property type="protein sequence ID" value="CAG2111243.1"/>
    <property type="molecule type" value="Genomic_DNA"/>
</dbReference>
<dbReference type="InterPro" id="IPR029063">
    <property type="entry name" value="SAM-dependent_MTases_sf"/>
</dbReference>
<organism evidence="14">
    <name type="scientific">Medioppia subpectinata</name>
    <dbReference type="NCBI Taxonomy" id="1979941"/>
    <lineage>
        <taxon>Eukaryota</taxon>
        <taxon>Metazoa</taxon>
        <taxon>Ecdysozoa</taxon>
        <taxon>Arthropoda</taxon>
        <taxon>Chelicerata</taxon>
        <taxon>Arachnida</taxon>
        <taxon>Acari</taxon>
        <taxon>Acariformes</taxon>
        <taxon>Sarcoptiformes</taxon>
        <taxon>Oribatida</taxon>
        <taxon>Brachypylina</taxon>
        <taxon>Oppioidea</taxon>
        <taxon>Oppiidae</taxon>
        <taxon>Medioppia</taxon>
    </lineage>
</organism>
<keyword evidence="7" id="KW-0949">S-adenosyl-L-methionine</keyword>
<dbReference type="GO" id="GO:0005737">
    <property type="term" value="C:cytoplasm"/>
    <property type="evidence" value="ECO:0007669"/>
    <property type="project" value="UniProtKB-SubCell"/>
</dbReference>
<evidence type="ECO:0000256" key="9">
    <source>
        <dbReference type="ARBA" id="ARBA00022771"/>
    </source>
</evidence>
<name>A0A7R9KX40_9ACAR</name>
<keyword evidence="9 11" id="KW-0863">Zinc-finger</keyword>
<dbReference type="PANTHER" id="PTHR11579:SF0">
    <property type="entry name" value="PROTEIN-L-ISOASPARTATE(D-ASPARTATE) O-METHYLTRANSFERASE"/>
    <property type="match status" value="1"/>
</dbReference>
<feature type="domain" description="RING-type" evidence="13">
    <location>
        <begin position="19"/>
        <end position="60"/>
    </location>
</feature>
<dbReference type="InterPro" id="IPR001841">
    <property type="entry name" value="Znf_RING"/>
</dbReference>
<dbReference type="SUPFAM" id="SSF53335">
    <property type="entry name" value="S-adenosyl-L-methionine-dependent methyltransferases"/>
    <property type="match status" value="1"/>
</dbReference>
<evidence type="ECO:0000256" key="5">
    <source>
        <dbReference type="ARBA" id="ARBA00022603"/>
    </source>
</evidence>
<dbReference type="EC" id="2.1.1.77" evidence="3"/>
<keyword evidence="6" id="KW-0808">Transferase</keyword>
<keyword evidence="4" id="KW-0963">Cytoplasm</keyword>
<dbReference type="InterPro" id="IPR017907">
    <property type="entry name" value="Znf_RING_CS"/>
</dbReference>
<dbReference type="PROSITE" id="PS01279">
    <property type="entry name" value="PCMT"/>
    <property type="match status" value="1"/>
</dbReference>
<dbReference type="OrthoDB" id="73890at2759"/>
<dbReference type="GO" id="GO:0016567">
    <property type="term" value="P:protein ubiquitination"/>
    <property type="evidence" value="ECO:0007669"/>
    <property type="project" value="InterPro"/>
</dbReference>
<evidence type="ECO:0000256" key="2">
    <source>
        <dbReference type="ARBA" id="ARBA00005369"/>
    </source>
</evidence>
<feature type="coiled-coil region" evidence="12">
    <location>
        <begin position="149"/>
        <end position="197"/>
    </location>
</feature>
<accession>A0A7R9KX40</accession>
<evidence type="ECO:0000256" key="7">
    <source>
        <dbReference type="ARBA" id="ARBA00022691"/>
    </source>
</evidence>
<evidence type="ECO:0000256" key="6">
    <source>
        <dbReference type="ARBA" id="ARBA00022679"/>
    </source>
</evidence>
<dbReference type="GO" id="GO:0004842">
    <property type="term" value="F:ubiquitin-protein transferase activity"/>
    <property type="evidence" value="ECO:0007669"/>
    <property type="project" value="InterPro"/>
</dbReference>
<evidence type="ECO:0000256" key="4">
    <source>
        <dbReference type="ARBA" id="ARBA00022490"/>
    </source>
</evidence>
<sequence length="532" mass="60511">MGFDINRFRESDIKEEFICPICHDILQEPILLQTCEHVFCNQCINEWLQKCEQKSCPIDREEICENSLRPPQRSFKNLISNLLISCDFLSNGCQQWIKIDELSVHTNACVYNPVIMSQKIECPANCGAIITRCKSRDEHNCVIFLKKIINSNKDSIEELVNENKRLSKESNTLNTKYNHLKDEYEEAMNQLKHFCIENKKFSIDLTNTKQELAINNENLIQLNKTNDKKDMTIDALKTEIQNLKKNSQTMIQMLKSKDKESKHNGNHCLESLPLISFDNDLREPERSPSSDTLIKTSVDNKQLIEALSKRHGLSNRRVISAMLSIDRGVFAPSAASYVLHHIRSIGYGAHTGPATYEAALLQFLEPHLMPNCKVLDIGSGTGFLTACIASMIAPNGRVVGIEHIPQLVQQSIQTIDKHCPQLKESGVLRIVLGDGRFGYNSEAPYDLIFIEPLTRRVPQKLIDLLRPGGSIVVPIGAREKDINLELFTKQLNGEVVRLVLCDDWKLMQENTPDLLEDKKMQLRSGWKLKLGF</sequence>
<dbReference type="EMBL" id="OC863155">
    <property type="protein sequence ID" value="CAD7630813.1"/>
    <property type="molecule type" value="Genomic_DNA"/>
</dbReference>
<comment type="similarity">
    <text evidence="2">Belongs to the methyltransferase superfamily. L-isoaspartyl/D-aspartyl protein methyltransferase family.</text>
</comment>
<keyword evidence="12" id="KW-0175">Coiled coil</keyword>
<dbReference type="Gene3D" id="3.30.40.10">
    <property type="entry name" value="Zinc/RING finger domain, C3HC4 (zinc finger)"/>
    <property type="match status" value="2"/>
</dbReference>
<evidence type="ECO:0000256" key="11">
    <source>
        <dbReference type="PROSITE-ProRule" id="PRU00175"/>
    </source>
</evidence>
<feature type="coiled-coil region" evidence="12">
    <location>
        <begin position="226"/>
        <end position="253"/>
    </location>
</feature>
<proteinExistence type="inferred from homology"/>
<dbReference type="GO" id="GO:0008270">
    <property type="term" value="F:zinc ion binding"/>
    <property type="evidence" value="ECO:0007669"/>
    <property type="project" value="UniProtKB-KW"/>
</dbReference>
<dbReference type="InterPro" id="IPR013083">
    <property type="entry name" value="Znf_RING/FYVE/PHD"/>
</dbReference>
<evidence type="ECO:0000256" key="8">
    <source>
        <dbReference type="ARBA" id="ARBA00022723"/>
    </source>
</evidence>
<keyword evidence="5" id="KW-0489">Methyltransferase</keyword>
<dbReference type="GO" id="GO:0004719">
    <property type="term" value="F:protein-L-isoaspartate (D-aspartate) O-methyltransferase activity"/>
    <property type="evidence" value="ECO:0007669"/>
    <property type="project" value="UniProtKB-EC"/>
</dbReference>
<evidence type="ECO:0000256" key="1">
    <source>
        <dbReference type="ARBA" id="ARBA00004496"/>
    </source>
</evidence>
<dbReference type="GO" id="GO:0032259">
    <property type="term" value="P:methylation"/>
    <property type="evidence" value="ECO:0007669"/>
    <property type="project" value="UniProtKB-KW"/>
</dbReference>
<dbReference type="AlphaFoldDB" id="A0A7R9KX40"/>
<reference evidence="14" key="1">
    <citation type="submission" date="2020-11" db="EMBL/GenBank/DDBJ databases">
        <authorList>
            <person name="Tran Van P."/>
        </authorList>
    </citation>
    <scope>NUCLEOTIDE SEQUENCE</scope>
</reference>
<keyword evidence="10" id="KW-0862">Zinc</keyword>
<evidence type="ECO:0000313" key="15">
    <source>
        <dbReference type="Proteomes" id="UP000759131"/>
    </source>
</evidence>
<evidence type="ECO:0000313" key="14">
    <source>
        <dbReference type="EMBL" id="CAD7630813.1"/>
    </source>
</evidence>
<evidence type="ECO:0000256" key="3">
    <source>
        <dbReference type="ARBA" id="ARBA00011890"/>
    </source>
</evidence>
<comment type="subcellular location">
    <subcellularLocation>
        <location evidence="1">Cytoplasm</location>
    </subcellularLocation>
</comment>
<dbReference type="PROSITE" id="PS50089">
    <property type="entry name" value="ZF_RING_2"/>
    <property type="match status" value="1"/>
</dbReference>
<keyword evidence="15" id="KW-1185">Reference proteome</keyword>
<dbReference type="Gene3D" id="3.40.50.150">
    <property type="entry name" value="Vaccinia Virus protein VP39"/>
    <property type="match status" value="1"/>
</dbReference>
<dbReference type="SMART" id="SM00504">
    <property type="entry name" value="Ubox"/>
    <property type="match status" value="1"/>
</dbReference>
<dbReference type="SUPFAM" id="SSF57850">
    <property type="entry name" value="RING/U-box"/>
    <property type="match status" value="1"/>
</dbReference>
<dbReference type="PANTHER" id="PTHR11579">
    <property type="entry name" value="PROTEIN-L-ISOASPARTATE O-METHYLTRANSFERASE"/>
    <property type="match status" value="1"/>
</dbReference>